<organism evidence="2">
    <name type="scientific">marine sediment metagenome</name>
    <dbReference type="NCBI Taxonomy" id="412755"/>
    <lineage>
        <taxon>unclassified sequences</taxon>
        <taxon>metagenomes</taxon>
        <taxon>ecological metagenomes</taxon>
    </lineage>
</organism>
<protein>
    <submittedName>
        <fullName evidence="2">Uncharacterized protein</fullName>
    </submittedName>
</protein>
<keyword evidence="1" id="KW-1133">Transmembrane helix</keyword>
<dbReference type="AlphaFoldDB" id="X1BDM2"/>
<evidence type="ECO:0000256" key="1">
    <source>
        <dbReference type="SAM" id="Phobius"/>
    </source>
</evidence>
<keyword evidence="1" id="KW-0472">Membrane</keyword>
<gene>
    <name evidence="2" type="ORF">S01H4_36648</name>
</gene>
<feature type="transmembrane region" description="Helical" evidence="1">
    <location>
        <begin position="35"/>
        <end position="56"/>
    </location>
</feature>
<accession>X1BDM2</accession>
<name>X1BDM2_9ZZZZ</name>
<dbReference type="EMBL" id="BART01019610">
    <property type="protein sequence ID" value="GAG94014.1"/>
    <property type="molecule type" value="Genomic_DNA"/>
</dbReference>
<evidence type="ECO:0000313" key="2">
    <source>
        <dbReference type="EMBL" id="GAG94014.1"/>
    </source>
</evidence>
<sequence length="107" mass="11786">MYLFIFIAGFGGGALRGLVGFIKNQFSYKNVEFKLSYFIFMMFLSGIVGLLTAVAVKETGITLLGLESLTPALAFIIGYAGGDFLENLYKIIIKKPSLYSLPQDLKK</sequence>
<reference evidence="2" key="1">
    <citation type="journal article" date="2014" name="Front. Microbiol.">
        <title>High frequency of phylogenetically diverse reductive dehalogenase-homologous genes in deep subseafloor sedimentary metagenomes.</title>
        <authorList>
            <person name="Kawai M."/>
            <person name="Futagami T."/>
            <person name="Toyoda A."/>
            <person name="Takaki Y."/>
            <person name="Nishi S."/>
            <person name="Hori S."/>
            <person name="Arai W."/>
            <person name="Tsubouchi T."/>
            <person name="Morono Y."/>
            <person name="Uchiyama I."/>
            <person name="Ito T."/>
            <person name="Fujiyama A."/>
            <person name="Inagaki F."/>
            <person name="Takami H."/>
        </authorList>
    </citation>
    <scope>NUCLEOTIDE SEQUENCE</scope>
    <source>
        <strain evidence="2">Expedition CK06-06</strain>
    </source>
</reference>
<comment type="caution">
    <text evidence="2">The sequence shown here is derived from an EMBL/GenBank/DDBJ whole genome shotgun (WGS) entry which is preliminary data.</text>
</comment>
<proteinExistence type="predicted"/>
<feature type="transmembrane region" description="Helical" evidence="1">
    <location>
        <begin position="63"/>
        <end position="81"/>
    </location>
</feature>
<keyword evidence="1" id="KW-0812">Transmembrane</keyword>